<name>B8LYJ6_TALSN</name>
<dbReference type="VEuPathDB" id="FungiDB:TSTA_067830"/>
<dbReference type="HOGENOM" id="CLU_103449_0_0_1"/>
<dbReference type="RefSeq" id="XP_002340741.1">
    <property type="nucleotide sequence ID" value="XM_002340700.1"/>
</dbReference>
<dbReference type="InParanoid" id="B8LYJ6"/>
<gene>
    <name evidence="1" type="ORF">TSTA_067830</name>
</gene>
<reference evidence="2" key="1">
    <citation type="journal article" date="2015" name="Genome Announc.">
        <title>Genome sequence of the AIDS-associated pathogen Penicillium marneffei (ATCC18224) and its near taxonomic relative Talaromyces stipitatus (ATCC10500).</title>
        <authorList>
            <person name="Nierman W.C."/>
            <person name="Fedorova-Abrams N.D."/>
            <person name="Andrianopoulos A."/>
        </authorList>
    </citation>
    <scope>NUCLEOTIDE SEQUENCE [LARGE SCALE GENOMIC DNA]</scope>
    <source>
        <strain evidence="2">ATCC 10500 / CBS 375.48 / QM 6759 / NRRL 1006</strain>
    </source>
</reference>
<dbReference type="GeneID" id="8109443"/>
<dbReference type="AlphaFoldDB" id="B8LYJ6"/>
<sequence>MFEPQQRSAMTNDDDTKFALSTGDIATSIRNLAKSSTIVADVANIWLDILGIFFPDDQGFRRTRILSTEKRVLIQVQRDRYPDGDVFVDDDDTSRDLQFRSAEDSSQVDVSFKFGVISFGAQVVFLKDVSSYSDDQGAWSLHGEKTGSSNLVKATGRDMAEEWLRKMKDICDG</sequence>
<dbReference type="OMA" id="PEFAMST"/>
<proteinExistence type="predicted"/>
<dbReference type="EMBL" id="EQ962652">
    <property type="protein sequence ID" value="EED23354.1"/>
    <property type="molecule type" value="Genomic_DNA"/>
</dbReference>
<protein>
    <submittedName>
        <fullName evidence="1">Uncharacterized protein</fullName>
    </submittedName>
</protein>
<organism evidence="1 2">
    <name type="scientific">Talaromyces stipitatus (strain ATCC 10500 / CBS 375.48 / QM 6759 / NRRL 1006)</name>
    <name type="common">Penicillium stipitatum</name>
    <dbReference type="NCBI Taxonomy" id="441959"/>
    <lineage>
        <taxon>Eukaryota</taxon>
        <taxon>Fungi</taxon>
        <taxon>Dikarya</taxon>
        <taxon>Ascomycota</taxon>
        <taxon>Pezizomycotina</taxon>
        <taxon>Eurotiomycetes</taxon>
        <taxon>Eurotiomycetidae</taxon>
        <taxon>Eurotiales</taxon>
        <taxon>Trichocomaceae</taxon>
        <taxon>Talaromyces</taxon>
        <taxon>Talaromyces sect. Talaromyces</taxon>
    </lineage>
</organism>
<accession>B8LYJ6</accession>
<dbReference type="Proteomes" id="UP000001745">
    <property type="component" value="Unassembled WGS sequence"/>
</dbReference>
<dbReference type="OrthoDB" id="4224027at2759"/>
<evidence type="ECO:0000313" key="2">
    <source>
        <dbReference type="Proteomes" id="UP000001745"/>
    </source>
</evidence>
<keyword evidence="2" id="KW-1185">Reference proteome</keyword>
<dbReference type="PhylomeDB" id="B8LYJ6"/>
<evidence type="ECO:0000313" key="1">
    <source>
        <dbReference type="EMBL" id="EED23354.1"/>
    </source>
</evidence>